<protein>
    <recommendedName>
        <fullName evidence="10">Major facilitator superfamily (MFS) profile domain-containing protein</fullName>
    </recommendedName>
</protein>
<feature type="transmembrane region" description="Helical" evidence="9">
    <location>
        <begin position="289"/>
        <end position="308"/>
    </location>
</feature>
<accession>A0A7R9I025</accession>
<feature type="transmembrane region" description="Helical" evidence="9">
    <location>
        <begin position="158"/>
        <end position="182"/>
    </location>
</feature>
<dbReference type="NCBIfam" id="TIGR00879">
    <property type="entry name" value="SP"/>
    <property type="match status" value="1"/>
</dbReference>
<comment type="similarity">
    <text evidence="7">Belongs to the major facilitator superfamily. Sugar transporter (TC 2.A.1.1) family. Trehalose transporter subfamily.</text>
</comment>
<feature type="transmembrane region" description="Helical" evidence="9">
    <location>
        <begin position="516"/>
        <end position="540"/>
    </location>
</feature>
<dbReference type="InterPro" id="IPR003663">
    <property type="entry name" value="Sugar/inositol_transpt"/>
</dbReference>
<dbReference type="Pfam" id="PF00083">
    <property type="entry name" value="Sugar_tr"/>
    <property type="match status" value="1"/>
</dbReference>
<feature type="transmembrane region" description="Helical" evidence="9">
    <location>
        <begin position="552"/>
        <end position="572"/>
    </location>
</feature>
<proteinExistence type="inferred from homology"/>
<evidence type="ECO:0000256" key="6">
    <source>
        <dbReference type="ARBA" id="ARBA00023180"/>
    </source>
</evidence>
<sequence>MVYQELLKRSSGEGVPRIKQEIEGDRFRAIFNVLNLKDIHRGHVTSSKGDELSTRDQPDKQMRVDIGRSHIGDCSNMVPNQTNNIDLEQTILDCPSMVLNRTKNIDLMRSVEDKNANKQFVETYRVLDMDMTFPENITTSAEWLQYPEEGKTKRWPQYLAACLATLVPVCGGSVMGWSSPALPYLQDHLNHTVDHLTETEASWVGSLLPVGALLGALPSGYLANKVGRKTTLLGLAGPYLVGWALLAVGNKHVPLILAARLTAGLALGAGSVIAPIYNEEIAEVSIRGALGVYYDLMVGVGVLWSYIAGAYLPYFWLAVASAVLPLLFLASFTWMPESPVYLVARGRDAEAERALRWLRGTGDVREELKLLKAAAVGGGAVTWGSTGLWGKVREARSTGLWGMVREAFIDPPPAVKAVKIVAGLMVCRPLSGINVILFYTVTIFRESGSSLSPFLSTVLVGVFQVVATLVSGLMVDQVGRRALLLFSDVTMALCYALLALYFYFKEQGAALGAYQWVPLLLLVTYITVFNLGFGPIPWFMVAELVPQDAKGWAGGLAVAVNWTLVFVVTKVFSSMLQHLGTATTFGVFCLTCSLGSMFVALVVPETRGKSREEIQGELANSR</sequence>
<keyword evidence="5 9" id="KW-0472">Membrane</keyword>
<evidence type="ECO:0000256" key="3">
    <source>
        <dbReference type="ARBA" id="ARBA00022692"/>
    </source>
</evidence>
<feature type="transmembrane region" description="Helical" evidence="9">
    <location>
        <begin position="454"/>
        <end position="475"/>
    </location>
</feature>
<feature type="transmembrane region" description="Helical" evidence="9">
    <location>
        <begin position="420"/>
        <end position="442"/>
    </location>
</feature>
<feature type="domain" description="Major facilitator superfamily (MFS) profile" evidence="10">
    <location>
        <begin position="157"/>
        <end position="607"/>
    </location>
</feature>
<feature type="transmembrane region" description="Helical" evidence="9">
    <location>
        <begin position="584"/>
        <end position="603"/>
    </location>
</feature>
<dbReference type="InterPro" id="IPR005828">
    <property type="entry name" value="MFS_sugar_transport-like"/>
</dbReference>
<dbReference type="EMBL" id="OD565710">
    <property type="protein sequence ID" value="CAD7442423.1"/>
    <property type="molecule type" value="Genomic_DNA"/>
</dbReference>
<dbReference type="PRINTS" id="PR00171">
    <property type="entry name" value="SUGRTRNSPORT"/>
</dbReference>
<evidence type="ECO:0000256" key="4">
    <source>
        <dbReference type="ARBA" id="ARBA00022989"/>
    </source>
</evidence>
<keyword evidence="4 9" id="KW-1133">Transmembrane helix</keyword>
<feature type="transmembrane region" description="Helical" evidence="9">
    <location>
        <begin position="314"/>
        <end position="335"/>
    </location>
</feature>
<name>A0A7R9I025_9NEOP</name>
<dbReference type="InterPro" id="IPR044775">
    <property type="entry name" value="MFS_ERD6/Tret1-like"/>
</dbReference>
<dbReference type="GO" id="GO:0005886">
    <property type="term" value="C:plasma membrane"/>
    <property type="evidence" value="ECO:0007669"/>
    <property type="project" value="UniProtKB-SubCell"/>
</dbReference>
<evidence type="ECO:0000256" key="5">
    <source>
        <dbReference type="ARBA" id="ARBA00023136"/>
    </source>
</evidence>
<dbReference type="PROSITE" id="PS50850">
    <property type="entry name" value="MFS"/>
    <property type="match status" value="1"/>
</dbReference>
<dbReference type="InterPro" id="IPR005829">
    <property type="entry name" value="Sugar_transporter_CS"/>
</dbReference>
<feature type="transmembrane region" description="Helical" evidence="9">
    <location>
        <begin position="202"/>
        <end position="223"/>
    </location>
</feature>
<evidence type="ECO:0000256" key="7">
    <source>
        <dbReference type="ARBA" id="ARBA00024348"/>
    </source>
</evidence>
<keyword evidence="2" id="KW-1003">Cell membrane</keyword>
<feature type="transmembrane region" description="Helical" evidence="9">
    <location>
        <begin position="230"/>
        <end position="249"/>
    </location>
</feature>
<organism evidence="11">
    <name type="scientific">Timema bartmani</name>
    <dbReference type="NCBI Taxonomy" id="61472"/>
    <lineage>
        <taxon>Eukaryota</taxon>
        <taxon>Metazoa</taxon>
        <taxon>Ecdysozoa</taxon>
        <taxon>Arthropoda</taxon>
        <taxon>Hexapoda</taxon>
        <taxon>Insecta</taxon>
        <taxon>Pterygota</taxon>
        <taxon>Neoptera</taxon>
        <taxon>Polyneoptera</taxon>
        <taxon>Phasmatodea</taxon>
        <taxon>Timematodea</taxon>
        <taxon>Timematoidea</taxon>
        <taxon>Timematidae</taxon>
        <taxon>Timema</taxon>
    </lineage>
</organism>
<dbReference type="InterPro" id="IPR020846">
    <property type="entry name" value="MFS_dom"/>
</dbReference>
<evidence type="ECO:0000256" key="2">
    <source>
        <dbReference type="ARBA" id="ARBA00022475"/>
    </source>
</evidence>
<dbReference type="CDD" id="cd17358">
    <property type="entry name" value="MFS_GLUT6_8_Class3_like"/>
    <property type="match status" value="1"/>
</dbReference>
<dbReference type="InterPro" id="IPR050549">
    <property type="entry name" value="MFS_Trehalose_Transporter"/>
</dbReference>
<evidence type="ECO:0000256" key="9">
    <source>
        <dbReference type="SAM" id="Phobius"/>
    </source>
</evidence>
<dbReference type="Gene3D" id="1.20.1250.20">
    <property type="entry name" value="MFS general substrate transporter like domains"/>
    <property type="match status" value="1"/>
</dbReference>
<comment type="subcellular location">
    <subcellularLocation>
        <location evidence="1">Cell membrane</location>
        <topology evidence="1">Multi-pass membrane protein</topology>
    </subcellularLocation>
</comment>
<keyword evidence="6" id="KW-0325">Glycoprotein</keyword>
<dbReference type="GO" id="GO:0051119">
    <property type="term" value="F:sugar transmembrane transporter activity"/>
    <property type="evidence" value="ECO:0007669"/>
    <property type="project" value="InterPro"/>
</dbReference>
<evidence type="ECO:0000256" key="8">
    <source>
        <dbReference type="RuleBase" id="RU003346"/>
    </source>
</evidence>
<evidence type="ECO:0000259" key="10">
    <source>
        <dbReference type="PROSITE" id="PS50850"/>
    </source>
</evidence>
<dbReference type="InterPro" id="IPR036259">
    <property type="entry name" value="MFS_trans_sf"/>
</dbReference>
<dbReference type="PANTHER" id="PTHR48021">
    <property type="match status" value="1"/>
</dbReference>
<dbReference type="SUPFAM" id="SSF103473">
    <property type="entry name" value="MFS general substrate transporter"/>
    <property type="match status" value="1"/>
</dbReference>
<feature type="transmembrane region" description="Helical" evidence="9">
    <location>
        <begin position="482"/>
        <end position="504"/>
    </location>
</feature>
<keyword evidence="3 9" id="KW-0812">Transmembrane</keyword>
<evidence type="ECO:0000313" key="11">
    <source>
        <dbReference type="EMBL" id="CAD7442423.1"/>
    </source>
</evidence>
<dbReference type="FunFam" id="1.20.1250.20:FF:000055">
    <property type="entry name" value="Facilitated trehalose transporter Tret1-2 homolog"/>
    <property type="match status" value="1"/>
</dbReference>
<dbReference type="PROSITE" id="PS00216">
    <property type="entry name" value="SUGAR_TRANSPORT_1"/>
    <property type="match status" value="1"/>
</dbReference>
<evidence type="ECO:0000256" key="1">
    <source>
        <dbReference type="ARBA" id="ARBA00004651"/>
    </source>
</evidence>
<dbReference type="PANTHER" id="PTHR48021:SF1">
    <property type="entry name" value="GH07001P-RELATED"/>
    <property type="match status" value="1"/>
</dbReference>
<keyword evidence="8" id="KW-0813">Transport</keyword>
<dbReference type="AlphaFoldDB" id="A0A7R9I025"/>
<gene>
    <name evidence="11" type="ORF">TBIB3V08_LOCUS4853</name>
</gene>
<feature type="transmembrane region" description="Helical" evidence="9">
    <location>
        <begin position="255"/>
        <end position="277"/>
    </location>
</feature>
<reference evidence="11" key="1">
    <citation type="submission" date="2020-11" db="EMBL/GenBank/DDBJ databases">
        <authorList>
            <person name="Tran Van P."/>
        </authorList>
    </citation>
    <scope>NUCLEOTIDE SEQUENCE</scope>
</reference>